<dbReference type="SUPFAM" id="SSF52058">
    <property type="entry name" value="L domain-like"/>
    <property type="match status" value="1"/>
</dbReference>
<dbReference type="Pfam" id="PF13855">
    <property type="entry name" value="LRR_8"/>
    <property type="match status" value="2"/>
</dbReference>
<keyword evidence="11" id="KW-0325">Glycoprotein</keyword>
<dbReference type="EMBL" id="OX459124">
    <property type="protein sequence ID" value="CAI9112315.1"/>
    <property type="molecule type" value="Genomic_DNA"/>
</dbReference>
<organism evidence="15 16">
    <name type="scientific">Oldenlandia corymbosa var. corymbosa</name>
    <dbReference type="NCBI Taxonomy" id="529605"/>
    <lineage>
        <taxon>Eukaryota</taxon>
        <taxon>Viridiplantae</taxon>
        <taxon>Streptophyta</taxon>
        <taxon>Embryophyta</taxon>
        <taxon>Tracheophyta</taxon>
        <taxon>Spermatophyta</taxon>
        <taxon>Magnoliopsida</taxon>
        <taxon>eudicotyledons</taxon>
        <taxon>Gunneridae</taxon>
        <taxon>Pentapetalae</taxon>
        <taxon>asterids</taxon>
        <taxon>lamiids</taxon>
        <taxon>Gentianales</taxon>
        <taxon>Rubiaceae</taxon>
        <taxon>Rubioideae</taxon>
        <taxon>Spermacoceae</taxon>
        <taxon>Hedyotis-Oldenlandia complex</taxon>
        <taxon>Oldenlandia</taxon>
    </lineage>
</organism>
<sequence length="633" mass="70339">MSVFVAKWFMIWLLFIGLFSLPTASCSLTSRNLKCNKRDMKVLVDFYNGLKLLDLDSSGIADWDVNSSASNCCNWVGITCKSSWSLGLNDSSEDDSGRVVTFEVTGRSLVGKLPMSLGNLDQLRELNLSRNFLTGSIPSTLLHLSRLEVLDLSYNQFTGLFPVIIISLPSLRVFKINDNQFSGNLSDNIGNLSSLVQLDISRNNFSGKLPNVFHSLSMLSNFAAQSNNFTGSIPESLGSSPTLTVLDLRNNSLGDTLDLDCTAMLNLVSLDLGSNQFRGSIPENLPKCQRLKRLNLAKNHFDGQIPESFKNFQSLSYLSLSNTSIYNLSSALATLQHCRNLTSLVLTLNFWDEPIPSDSALRFSELKALVIANCRLIGTLPLWLSNSNKLQVLDLSWNRLEGEIPSWFGGFKFLFYLSLSNNSFSGEIPVELTQLESLVHGKNFPDDPYLHFPINFKKSVTSKGLQYNQISSLPPSLDLGNNFFTGPIWPEFGNLKYLIFLNLKCNNLSGAIPSDLSSMRNLETLDLSYNNLSGTIPPSLTNLNFLSMFSVAYNKLSGVIPTGGQFETFPSSSFIGNQDLCGVCSSPCPESSQLRHAAFWNDETSRSIIKSEWLWGFCLGLFSSLLSCWWWLF</sequence>
<dbReference type="Pfam" id="PF08263">
    <property type="entry name" value="LRRNT_2"/>
    <property type="match status" value="1"/>
</dbReference>
<comment type="subcellular location">
    <subcellularLocation>
        <location evidence="1">Cell membrane</location>
    </subcellularLocation>
    <subcellularLocation>
        <location evidence="2">Membrane</location>
        <topology evidence="2">Single-pass type I membrane protein</topology>
    </subcellularLocation>
</comment>
<dbReference type="Pfam" id="PF00560">
    <property type="entry name" value="LRR_1"/>
    <property type="match status" value="6"/>
</dbReference>
<keyword evidence="6 12" id="KW-0812">Transmembrane</keyword>
<keyword evidence="8" id="KW-0677">Repeat</keyword>
<evidence type="ECO:0000259" key="14">
    <source>
        <dbReference type="Pfam" id="PF08263"/>
    </source>
</evidence>
<keyword evidence="9 12" id="KW-1133">Transmembrane helix</keyword>
<dbReference type="PROSITE" id="PS51450">
    <property type="entry name" value="LRR"/>
    <property type="match status" value="1"/>
</dbReference>
<evidence type="ECO:0000256" key="1">
    <source>
        <dbReference type="ARBA" id="ARBA00004236"/>
    </source>
</evidence>
<dbReference type="InterPro" id="IPR001611">
    <property type="entry name" value="Leu-rich_rpt"/>
</dbReference>
<dbReference type="PANTHER" id="PTHR48065">
    <property type="entry name" value="OS10G0469600 PROTEIN"/>
    <property type="match status" value="1"/>
</dbReference>
<evidence type="ECO:0000256" key="13">
    <source>
        <dbReference type="SAM" id="SignalP"/>
    </source>
</evidence>
<comment type="similarity">
    <text evidence="3">Belongs to the RLP family.</text>
</comment>
<evidence type="ECO:0000256" key="12">
    <source>
        <dbReference type="SAM" id="Phobius"/>
    </source>
</evidence>
<dbReference type="InterPro" id="IPR032675">
    <property type="entry name" value="LRR_dom_sf"/>
</dbReference>
<evidence type="ECO:0000313" key="15">
    <source>
        <dbReference type="EMBL" id="CAI9112315.1"/>
    </source>
</evidence>
<dbReference type="PRINTS" id="PR00019">
    <property type="entry name" value="LEURICHRPT"/>
</dbReference>
<evidence type="ECO:0000256" key="7">
    <source>
        <dbReference type="ARBA" id="ARBA00022729"/>
    </source>
</evidence>
<dbReference type="Proteomes" id="UP001161247">
    <property type="component" value="Chromosome 7"/>
</dbReference>
<reference evidence="15" key="1">
    <citation type="submission" date="2023-03" db="EMBL/GenBank/DDBJ databases">
        <authorList>
            <person name="Julca I."/>
        </authorList>
    </citation>
    <scope>NUCLEOTIDE SEQUENCE</scope>
</reference>
<keyword evidence="10 12" id="KW-0472">Membrane</keyword>
<evidence type="ECO:0000256" key="9">
    <source>
        <dbReference type="ARBA" id="ARBA00022989"/>
    </source>
</evidence>
<keyword evidence="16" id="KW-1185">Reference proteome</keyword>
<evidence type="ECO:0000256" key="4">
    <source>
        <dbReference type="ARBA" id="ARBA00022475"/>
    </source>
</evidence>
<dbReference type="FunFam" id="3.80.10.10:FF:000400">
    <property type="entry name" value="Nuclear pore complex protein NUP107"/>
    <property type="match status" value="1"/>
</dbReference>
<evidence type="ECO:0000256" key="3">
    <source>
        <dbReference type="ARBA" id="ARBA00009592"/>
    </source>
</evidence>
<keyword evidence="5" id="KW-0433">Leucine-rich repeat</keyword>
<dbReference type="InterPro" id="IPR003591">
    <property type="entry name" value="Leu-rich_rpt_typical-subtyp"/>
</dbReference>
<dbReference type="FunFam" id="3.80.10.10:FF:000213">
    <property type="entry name" value="Tyrosine-sulfated glycopeptide receptor 1"/>
    <property type="match status" value="1"/>
</dbReference>
<keyword evidence="7 13" id="KW-0732">Signal</keyword>
<dbReference type="GO" id="GO:0006952">
    <property type="term" value="P:defense response"/>
    <property type="evidence" value="ECO:0007669"/>
    <property type="project" value="UniProtKB-ARBA"/>
</dbReference>
<keyword evidence="4" id="KW-1003">Cell membrane</keyword>
<dbReference type="Gene3D" id="3.80.10.10">
    <property type="entry name" value="Ribonuclease Inhibitor"/>
    <property type="match status" value="2"/>
</dbReference>
<accession>A0AAV1DZN7</accession>
<feature type="transmembrane region" description="Helical" evidence="12">
    <location>
        <begin position="613"/>
        <end position="632"/>
    </location>
</feature>
<feature type="domain" description="Leucine-rich repeat-containing N-terminal plant-type" evidence="14">
    <location>
        <begin position="38"/>
        <end position="80"/>
    </location>
</feature>
<evidence type="ECO:0000256" key="5">
    <source>
        <dbReference type="ARBA" id="ARBA00022614"/>
    </source>
</evidence>
<dbReference type="PANTHER" id="PTHR48065:SF69">
    <property type="entry name" value="OS07G0466500 PROTEIN"/>
    <property type="match status" value="1"/>
</dbReference>
<evidence type="ECO:0000256" key="2">
    <source>
        <dbReference type="ARBA" id="ARBA00004479"/>
    </source>
</evidence>
<dbReference type="GO" id="GO:0005886">
    <property type="term" value="C:plasma membrane"/>
    <property type="evidence" value="ECO:0007669"/>
    <property type="project" value="UniProtKB-SubCell"/>
</dbReference>
<name>A0AAV1DZN7_OLDCO</name>
<evidence type="ECO:0000313" key="16">
    <source>
        <dbReference type="Proteomes" id="UP001161247"/>
    </source>
</evidence>
<dbReference type="Pfam" id="PF13516">
    <property type="entry name" value="LRR_6"/>
    <property type="match status" value="1"/>
</dbReference>
<proteinExistence type="inferred from homology"/>
<evidence type="ECO:0000256" key="11">
    <source>
        <dbReference type="ARBA" id="ARBA00023180"/>
    </source>
</evidence>
<evidence type="ECO:0000256" key="6">
    <source>
        <dbReference type="ARBA" id="ARBA00022692"/>
    </source>
</evidence>
<evidence type="ECO:0000256" key="10">
    <source>
        <dbReference type="ARBA" id="ARBA00023136"/>
    </source>
</evidence>
<protein>
    <submittedName>
        <fullName evidence="15">OLC1v1012752C1</fullName>
    </submittedName>
</protein>
<dbReference type="AlphaFoldDB" id="A0AAV1DZN7"/>
<evidence type="ECO:0000256" key="8">
    <source>
        <dbReference type="ARBA" id="ARBA00022737"/>
    </source>
</evidence>
<gene>
    <name evidence="15" type="ORF">OLC1_LOCUS19535</name>
</gene>
<dbReference type="GO" id="GO:0051707">
    <property type="term" value="P:response to other organism"/>
    <property type="evidence" value="ECO:0007669"/>
    <property type="project" value="UniProtKB-ARBA"/>
</dbReference>
<dbReference type="SMART" id="SM00369">
    <property type="entry name" value="LRR_TYP"/>
    <property type="match status" value="5"/>
</dbReference>
<dbReference type="InterPro" id="IPR013210">
    <property type="entry name" value="LRR_N_plant-typ"/>
</dbReference>
<dbReference type="SUPFAM" id="SSF52047">
    <property type="entry name" value="RNI-like"/>
    <property type="match status" value="1"/>
</dbReference>
<feature type="signal peptide" evidence="13">
    <location>
        <begin position="1"/>
        <end position="25"/>
    </location>
</feature>
<feature type="chain" id="PRO_5043314731" evidence="13">
    <location>
        <begin position="26"/>
        <end position="633"/>
    </location>
</feature>